<organism evidence="1 2">
    <name type="scientific">Psychrobacter immobilis</name>
    <dbReference type="NCBI Taxonomy" id="498"/>
    <lineage>
        <taxon>Bacteria</taxon>
        <taxon>Pseudomonadati</taxon>
        <taxon>Pseudomonadota</taxon>
        <taxon>Gammaproteobacteria</taxon>
        <taxon>Moraxellales</taxon>
        <taxon>Moraxellaceae</taxon>
        <taxon>Psychrobacter</taxon>
    </lineage>
</organism>
<name>A0A2V1ZP93_PSYIM</name>
<gene>
    <name evidence="1" type="ORF">C8D84_12318</name>
</gene>
<dbReference type="AlphaFoldDB" id="A0A2V1ZP93"/>
<evidence type="ECO:0000313" key="1">
    <source>
        <dbReference type="EMBL" id="PWK05242.1"/>
    </source>
</evidence>
<protein>
    <submittedName>
        <fullName evidence="1">Uncharacterized protein</fullName>
    </submittedName>
</protein>
<reference evidence="1 2" key="1">
    <citation type="submission" date="2018-05" db="EMBL/GenBank/DDBJ databases">
        <title>Genomic Encyclopedia of Type Strains, Phase IV (KMG-IV): sequencing the most valuable type-strain genomes for metagenomic binning, comparative biology and taxonomic classification.</title>
        <authorList>
            <person name="Goeker M."/>
        </authorList>
    </citation>
    <scope>NUCLEOTIDE SEQUENCE [LARGE SCALE GENOMIC DNA]</scope>
    <source>
        <strain evidence="1 2">DSM 7229</strain>
    </source>
</reference>
<proteinExistence type="predicted"/>
<dbReference type="Proteomes" id="UP000245655">
    <property type="component" value="Unassembled WGS sequence"/>
</dbReference>
<dbReference type="EMBL" id="QGGM01000023">
    <property type="protein sequence ID" value="PWK05242.1"/>
    <property type="molecule type" value="Genomic_DNA"/>
</dbReference>
<comment type="caution">
    <text evidence="1">The sequence shown here is derived from an EMBL/GenBank/DDBJ whole genome shotgun (WGS) entry which is preliminary data.</text>
</comment>
<evidence type="ECO:0000313" key="2">
    <source>
        <dbReference type="Proteomes" id="UP000245655"/>
    </source>
</evidence>
<accession>A0A2V1ZP93</accession>
<keyword evidence="2" id="KW-1185">Reference proteome</keyword>
<sequence length="44" mass="5004">MTNQFFYQLLALVFYTKLTVVNSINITQFSEVLGLLLSKDAGYV</sequence>